<dbReference type="AlphaFoldDB" id="A0A1W2G9H3"/>
<dbReference type="SUPFAM" id="SSF47384">
    <property type="entry name" value="Homodimeric domain of signal transducing histidine kinase"/>
    <property type="match status" value="1"/>
</dbReference>
<keyword evidence="4" id="KW-1185">Reference proteome</keyword>
<dbReference type="InterPro" id="IPR036097">
    <property type="entry name" value="HisK_dim/P_sf"/>
</dbReference>
<dbReference type="GO" id="GO:0000155">
    <property type="term" value="F:phosphorelay sensor kinase activity"/>
    <property type="evidence" value="ECO:0007669"/>
    <property type="project" value="InterPro"/>
</dbReference>
<keyword evidence="2" id="KW-1133">Transmembrane helix</keyword>
<keyword evidence="1" id="KW-0175">Coiled coil</keyword>
<feature type="coiled-coil region" evidence="1">
    <location>
        <begin position="194"/>
        <end position="235"/>
    </location>
</feature>
<organism evidence="3 4">
    <name type="scientific">Reichenbachiella faecimaris</name>
    <dbReference type="NCBI Taxonomy" id="692418"/>
    <lineage>
        <taxon>Bacteria</taxon>
        <taxon>Pseudomonadati</taxon>
        <taxon>Bacteroidota</taxon>
        <taxon>Cytophagia</taxon>
        <taxon>Cytophagales</taxon>
        <taxon>Reichenbachiellaceae</taxon>
        <taxon>Reichenbachiella</taxon>
    </lineage>
</organism>
<evidence type="ECO:0000256" key="1">
    <source>
        <dbReference type="SAM" id="Coils"/>
    </source>
</evidence>
<feature type="transmembrane region" description="Helical" evidence="2">
    <location>
        <begin position="96"/>
        <end position="117"/>
    </location>
</feature>
<evidence type="ECO:0000256" key="2">
    <source>
        <dbReference type="SAM" id="Phobius"/>
    </source>
</evidence>
<feature type="transmembrane region" description="Helical" evidence="2">
    <location>
        <begin position="129"/>
        <end position="153"/>
    </location>
</feature>
<accession>A0A1W2G9H3</accession>
<keyword evidence="2" id="KW-0812">Transmembrane</keyword>
<keyword evidence="2" id="KW-0472">Membrane</keyword>
<dbReference type="OrthoDB" id="9124519at2"/>
<evidence type="ECO:0000313" key="3">
    <source>
        <dbReference type="EMBL" id="SMD33112.1"/>
    </source>
</evidence>
<dbReference type="Gene3D" id="1.10.1760.20">
    <property type="match status" value="1"/>
</dbReference>
<dbReference type="RefSeq" id="WP_139793785.1">
    <property type="nucleotide sequence ID" value="NZ_FWYF01000001.1"/>
</dbReference>
<dbReference type="Gene3D" id="1.10.287.130">
    <property type="match status" value="1"/>
</dbReference>
<evidence type="ECO:0008006" key="5">
    <source>
        <dbReference type="Google" id="ProtNLM"/>
    </source>
</evidence>
<gene>
    <name evidence="3" type="ORF">SAMN04488029_1477</name>
</gene>
<protein>
    <recommendedName>
        <fullName evidence="5">His Kinase A (Phospho-acceptor) domain-containing protein</fullName>
    </recommendedName>
</protein>
<dbReference type="EMBL" id="FWYF01000001">
    <property type="protein sequence ID" value="SMD33112.1"/>
    <property type="molecule type" value="Genomic_DNA"/>
</dbReference>
<dbReference type="Proteomes" id="UP000192472">
    <property type="component" value="Unassembled WGS sequence"/>
</dbReference>
<reference evidence="3 4" key="1">
    <citation type="submission" date="2017-04" db="EMBL/GenBank/DDBJ databases">
        <authorList>
            <person name="Afonso C.L."/>
            <person name="Miller P.J."/>
            <person name="Scott M.A."/>
            <person name="Spackman E."/>
            <person name="Goraichik I."/>
            <person name="Dimitrov K.M."/>
            <person name="Suarez D.L."/>
            <person name="Swayne D.E."/>
        </authorList>
    </citation>
    <scope>NUCLEOTIDE SEQUENCE [LARGE SCALE GENOMIC DNA]</scope>
    <source>
        <strain evidence="3 4">DSM 26133</strain>
    </source>
</reference>
<feature type="transmembrane region" description="Helical" evidence="2">
    <location>
        <begin position="31"/>
        <end position="49"/>
    </location>
</feature>
<feature type="transmembrane region" description="Helical" evidence="2">
    <location>
        <begin position="173"/>
        <end position="193"/>
    </location>
</feature>
<proteinExistence type="predicted"/>
<evidence type="ECO:0000313" key="4">
    <source>
        <dbReference type="Proteomes" id="UP000192472"/>
    </source>
</evidence>
<sequence length="317" mass="36714">MFFSILGEAKYFLFDMAAFKPDFNNKHIAQLGYAMLFGISSYLLGFVQFKVPGLSGVATDFREIPLLISLFYLKNPLYLIVECVFTTMNTAPNGSYLANFLMHFISLIVGYYYYSIVYRKNYNYYIQGLLWVILTLIYYGVFLAPAIIIVNMVSGISQEPSFWVNYLDVMFTARFEMVSSSFVTSIFLIQFQIRRSLEKHKKNLESDVKERTAELAHANAELKTMNDNLDQLVKKRTQKVHEQYDQMLKYANLNSHEVRAPLSRMQGLMSIIIEEPDMQSKMELIEKLKISSEELDAIVIQMNQILESELIKGKKKV</sequence>
<name>A0A1W2G9H3_REIFA</name>
<dbReference type="STRING" id="692418.SAMN04488029_1477"/>